<dbReference type="SMART" id="SM00086">
    <property type="entry name" value="PAC"/>
    <property type="match status" value="1"/>
</dbReference>
<dbReference type="SUPFAM" id="SSF55785">
    <property type="entry name" value="PYP-like sensor domain (PAS domain)"/>
    <property type="match status" value="1"/>
</dbReference>
<evidence type="ECO:0000259" key="14">
    <source>
        <dbReference type="PROSITE" id="PS50113"/>
    </source>
</evidence>
<dbReference type="SMART" id="SM00448">
    <property type="entry name" value="REC"/>
    <property type="match status" value="2"/>
</dbReference>
<dbReference type="SUPFAM" id="SSF52172">
    <property type="entry name" value="CheY-like"/>
    <property type="match status" value="2"/>
</dbReference>
<comment type="similarity">
    <text evidence="2">In the N-terminal section; belongs to the phytochrome family.</text>
</comment>
<dbReference type="SMART" id="SM00091">
    <property type="entry name" value="PAS"/>
    <property type="match status" value="1"/>
</dbReference>
<dbReference type="RefSeq" id="WP_323261509.1">
    <property type="nucleotide sequence ID" value="NZ_JAYGIE010000044.1"/>
</dbReference>
<proteinExistence type="inferred from homology"/>
<feature type="domain" description="PAC" evidence="14">
    <location>
        <begin position="226"/>
        <end position="278"/>
    </location>
</feature>
<dbReference type="CDD" id="cd00130">
    <property type="entry name" value="PAS"/>
    <property type="match status" value="1"/>
</dbReference>
<evidence type="ECO:0000259" key="13">
    <source>
        <dbReference type="PROSITE" id="PS50112"/>
    </source>
</evidence>
<dbReference type="Pfam" id="PF00512">
    <property type="entry name" value="HisKA"/>
    <property type="match status" value="1"/>
</dbReference>
<evidence type="ECO:0000259" key="12">
    <source>
        <dbReference type="PROSITE" id="PS50110"/>
    </source>
</evidence>
<dbReference type="PROSITE" id="PS50109">
    <property type="entry name" value="HIS_KIN"/>
    <property type="match status" value="1"/>
</dbReference>
<evidence type="ECO:0000256" key="8">
    <source>
        <dbReference type="PROSITE-ProRule" id="PRU00169"/>
    </source>
</evidence>
<evidence type="ECO:0000256" key="3">
    <source>
        <dbReference type="ARBA" id="ARBA00012438"/>
    </source>
</evidence>
<evidence type="ECO:0000256" key="7">
    <source>
        <dbReference type="ARBA" id="ARBA00023012"/>
    </source>
</evidence>
<feature type="domain" description="Response regulatory" evidence="12">
    <location>
        <begin position="8"/>
        <end position="124"/>
    </location>
</feature>
<feature type="domain" description="Response regulatory" evidence="12">
    <location>
        <begin position="776"/>
        <end position="892"/>
    </location>
</feature>
<evidence type="ECO:0000313" key="15">
    <source>
        <dbReference type="EMBL" id="MEA5477911.1"/>
    </source>
</evidence>
<feature type="coiled-coil region" evidence="9">
    <location>
        <begin position="126"/>
        <end position="153"/>
    </location>
</feature>
<evidence type="ECO:0000256" key="4">
    <source>
        <dbReference type="ARBA" id="ARBA00022553"/>
    </source>
</evidence>
<evidence type="ECO:0000256" key="6">
    <source>
        <dbReference type="ARBA" id="ARBA00022777"/>
    </source>
</evidence>
<dbReference type="InterPro" id="IPR000014">
    <property type="entry name" value="PAS"/>
</dbReference>
<dbReference type="CDD" id="cd19920">
    <property type="entry name" value="REC_PA4781-like"/>
    <property type="match status" value="1"/>
</dbReference>
<dbReference type="InterPro" id="IPR005467">
    <property type="entry name" value="His_kinase_dom"/>
</dbReference>
<dbReference type="SMART" id="SM00387">
    <property type="entry name" value="HATPase_c"/>
    <property type="match status" value="1"/>
</dbReference>
<dbReference type="Pfam" id="PF01590">
    <property type="entry name" value="GAF"/>
    <property type="match status" value="1"/>
</dbReference>
<evidence type="ECO:0000256" key="9">
    <source>
        <dbReference type="SAM" id="Coils"/>
    </source>
</evidence>
<dbReference type="InterPro" id="IPR001789">
    <property type="entry name" value="Sig_transdc_resp-reg_receiver"/>
</dbReference>
<dbReference type="CDD" id="cd16922">
    <property type="entry name" value="HATPase_EvgS-ArcB-TorS-like"/>
    <property type="match status" value="1"/>
</dbReference>
<dbReference type="PROSITE" id="PS50113">
    <property type="entry name" value="PAC"/>
    <property type="match status" value="1"/>
</dbReference>
<dbReference type="Pfam" id="PF13426">
    <property type="entry name" value="PAS_9"/>
    <property type="match status" value="1"/>
</dbReference>
<dbReference type="InterPro" id="IPR035965">
    <property type="entry name" value="PAS-like_dom_sf"/>
</dbReference>
<dbReference type="Gene3D" id="3.30.450.20">
    <property type="entry name" value="PAS domain"/>
    <property type="match status" value="1"/>
</dbReference>
<dbReference type="InterPro" id="IPR036097">
    <property type="entry name" value="HisK_dim/P_sf"/>
</dbReference>
<feature type="domain" description="Phytochrome chromophore attachment site" evidence="10">
    <location>
        <begin position="298"/>
        <end position="433"/>
    </location>
</feature>
<keyword evidence="9" id="KW-0175">Coiled coil</keyword>
<keyword evidence="16" id="KW-1185">Reference proteome</keyword>
<feature type="coiled-coil region" evidence="9">
    <location>
        <begin position="447"/>
        <end position="513"/>
    </location>
</feature>
<dbReference type="InterPro" id="IPR029016">
    <property type="entry name" value="GAF-like_dom_sf"/>
</dbReference>
<dbReference type="Pfam" id="PF02518">
    <property type="entry name" value="HATPase_c"/>
    <property type="match status" value="1"/>
</dbReference>
<dbReference type="Gene3D" id="1.10.287.130">
    <property type="match status" value="1"/>
</dbReference>
<dbReference type="InterPro" id="IPR003594">
    <property type="entry name" value="HATPase_dom"/>
</dbReference>
<accession>A0ABU5THZ9</accession>
<dbReference type="PANTHER" id="PTHR43047">
    <property type="entry name" value="TWO-COMPONENT HISTIDINE PROTEIN KINASE"/>
    <property type="match status" value="1"/>
</dbReference>
<dbReference type="Gene3D" id="3.30.565.10">
    <property type="entry name" value="Histidine kinase-like ATPase, C-terminal domain"/>
    <property type="match status" value="1"/>
</dbReference>
<dbReference type="InterPro" id="IPR004358">
    <property type="entry name" value="Sig_transdc_His_kin-like_C"/>
</dbReference>
<dbReference type="InterPro" id="IPR003661">
    <property type="entry name" value="HisK_dim/P_dom"/>
</dbReference>
<keyword evidence="7" id="KW-0902">Two-component regulatory system</keyword>
<dbReference type="PROSITE" id="PS50110">
    <property type="entry name" value="RESPONSE_REGULATORY"/>
    <property type="match status" value="2"/>
</dbReference>
<reference evidence="15 16" key="1">
    <citation type="submission" date="2023-12" db="EMBL/GenBank/DDBJ databases">
        <title>Baltic Sea Cyanobacteria.</title>
        <authorList>
            <person name="Delbaje E."/>
            <person name="Fewer D.P."/>
            <person name="Shishido T.K."/>
        </authorList>
    </citation>
    <scope>NUCLEOTIDE SEQUENCE [LARGE SCALE GENOMIC DNA]</scope>
    <source>
        <strain evidence="15 16">UHCC 0370</strain>
    </source>
</reference>
<comment type="caution">
    <text evidence="15">The sequence shown here is derived from an EMBL/GenBank/DDBJ whole genome shotgun (WGS) entry which is preliminary data.</text>
</comment>
<dbReference type="SMART" id="SM00065">
    <property type="entry name" value="GAF"/>
    <property type="match status" value="1"/>
</dbReference>
<dbReference type="SUPFAM" id="SSF47384">
    <property type="entry name" value="Homodimeric domain of signal transducing histidine kinase"/>
    <property type="match status" value="1"/>
</dbReference>
<dbReference type="Gene3D" id="3.30.450.40">
    <property type="match status" value="1"/>
</dbReference>
<dbReference type="SMART" id="SM00388">
    <property type="entry name" value="HisKA"/>
    <property type="match status" value="1"/>
</dbReference>
<dbReference type="PROSITE" id="PS50112">
    <property type="entry name" value="PAS"/>
    <property type="match status" value="1"/>
</dbReference>
<keyword evidence="5" id="KW-0808">Transferase</keyword>
<evidence type="ECO:0000256" key="1">
    <source>
        <dbReference type="ARBA" id="ARBA00000085"/>
    </source>
</evidence>
<dbReference type="EC" id="2.7.13.3" evidence="3"/>
<feature type="modified residue" description="4-aspartylphosphate" evidence="8">
    <location>
        <position position="57"/>
    </location>
</feature>
<evidence type="ECO:0000256" key="5">
    <source>
        <dbReference type="ARBA" id="ARBA00022679"/>
    </source>
</evidence>
<keyword evidence="6" id="KW-0418">Kinase</keyword>
<comment type="catalytic activity">
    <reaction evidence="1">
        <text>ATP + protein L-histidine = ADP + protein N-phospho-L-histidine.</text>
        <dbReference type="EC" id="2.7.13.3"/>
    </reaction>
</comment>
<dbReference type="PRINTS" id="PR00344">
    <property type="entry name" value="BCTRLSENSOR"/>
</dbReference>
<dbReference type="InterPro" id="IPR000700">
    <property type="entry name" value="PAS-assoc_C"/>
</dbReference>
<dbReference type="SUPFAM" id="SSF55781">
    <property type="entry name" value="GAF domain-like"/>
    <property type="match status" value="1"/>
</dbReference>
<dbReference type="PROSITE" id="PS50046">
    <property type="entry name" value="PHYTOCHROME_2"/>
    <property type="match status" value="1"/>
</dbReference>
<dbReference type="CDD" id="cd00082">
    <property type="entry name" value="HisKA"/>
    <property type="match status" value="1"/>
</dbReference>
<evidence type="ECO:0000259" key="11">
    <source>
        <dbReference type="PROSITE" id="PS50109"/>
    </source>
</evidence>
<dbReference type="EMBL" id="JAYGIE010000044">
    <property type="protein sequence ID" value="MEA5477911.1"/>
    <property type="molecule type" value="Genomic_DNA"/>
</dbReference>
<evidence type="ECO:0000256" key="2">
    <source>
        <dbReference type="ARBA" id="ARBA00006402"/>
    </source>
</evidence>
<feature type="domain" description="PAS" evidence="13">
    <location>
        <begin position="153"/>
        <end position="199"/>
    </location>
</feature>
<name>A0ABU5THZ9_9CYAN</name>
<dbReference type="Gene3D" id="3.40.50.2300">
    <property type="match status" value="2"/>
</dbReference>
<dbReference type="InterPro" id="IPR003018">
    <property type="entry name" value="GAF"/>
</dbReference>
<dbReference type="SUPFAM" id="SSF55874">
    <property type="entry name" value="ATPase domain of HSP90 chaperone/DNA topoisomerase II/histidine kinase"/>
    <property type="match status" value="1"/>
</dbReference>
<dbReference type="Pfam" id="PF00072">
    <property type="entry name" value="Response_reg"/>
    <property type="match status" value="2"/>
</dbReference>
<evidence type="ECO:0000259" key="10">
    <source>
        <dbReference type="PROSITE" id="PS50046"/>
    </source>
</evidence>
<sequence length="899" mass="100825">MSNQQPSVIFIVDDNPANVKLLSTVLSSYGYKILVAMDGLSAIAKITKAQPDLILLDILMPELNGFETCQQLQESEATRHIPIIFMTALASTADKVKGLNLGAVDYVTKPFQQEELIARLELHLKLRHLTQDLDKQNQKLQSEIIQRHKAEEALKIFSRVSEQSPASIVITNVGGDIEYVNPKFEELTGYKFTDVIGRNPPILKSGYVSEQIYTSLWDNITSGKEWHGELQNKKRNGELYWEQASISAIRDPNGNITHYVAVKEDITLRKQKELEFRQQVERERIISRLTLSIRQSLDFTEILNTAVTELRQIIAIDRVLVCCLLPDGSGKITAESVSEQSIKMLDMTIPTEIFPPEMLQYYLESKTYQIDDLDHAEISFGLQEFCRNHKLKAQLVASIMQQNSLWGLLVAHHSQTHQWQQWEIDLFRQVSDQMAIAIAQASLYQRIQTELAEKKLAENALQKLNQELEERVEKRTAALQESEIRLQENNEKLALANIELERAKRLKDEFLANMSHELRTPLNAILGLSEALVEGGLGTLSDRQMKAITTVESSGQHLLSLITDILDLAKVESGKLELHLENVEIKKLCNDSLTFVKQLAVKKNIQLSLNISGCLLNTRLSNIQVDELRIRQVLINLLTNAVKFTPDGGTVALEVQMGEIQHKGEPSEFYTDFIVSDTGIGIAPENISKLFQTFIQIDSALNRKYAGTGLGLSLVKKIVEMHKGSVDVESEVDKGSRFRVRLPYLQSQLTKHETNLLSGAITDVSLLTNSIATPSTILIAEDNEANIESVSSYLENRGYQLSLAKNGKIAVEMAIAQKPDIILMDIQMPEMDGLTAMKLIRNNPKVANIPIIALTGLAMTGDRERCLEAGASEYLAKPFRLRQLADMIQVLLASRSVSI</sequence>
<keyword evidence="4 8" id="KW-0597">Phosphoprotein</keyword>
<dbReference type="InterPro" id="IPR011006">
    <property type="entry name" value="CheY-like_superfamily"/>
</dbReference>
<gene>
    <name evidence="15" type="ORF">VB774_09795</name>
</gene>
<dbReference type="Proteomes" id="UP001301388">
    <property type="component" value="Unassembled WGS sequence"/>
</dbReference>
<dbReference type="PANTHER" id="PTHR43047:SF63">
    <property type="entry name" value="HISTIDINE KINASE"/>
    <property type="match status" value="1"/>
</dbReference>
<evidence type="ECO:0000313" key="16">
    <source>
        <dbReference type="Proteomes" id="UP001301388"/>
    </source>
</evidence>
<dbReference type="InterPro" id="IPR036890">
    <property type="entry name" value="HATPase_C_sf"/>
</dbReference>
<dbReference type="InterPro" id="IPR016132">
    <property type="entry name" value="Phyto_chromo_attachment"/>
</dbReference>
<organism evidence="15 16">
    <name type="scientific">Pseudanabaena galeata UHCC 0370</name>
    <dbReference type="NCBI Taxonomy" id="3110310"/>
    <lineage>
        <taxon>Bacteria</taxon>
        <taxon>Bacillati</taxon>
        <taxon>Cyanobacteriota</taxon>
        <taxon>Cyanophyceae</taxon>
        <taxon>Pseudanabaenales</taxon>
        <taxon>Pseudanabaenaceae</taxon>
        <taxon>Pseudanabaena</taxon>
    </lineage>
</organism>
<dbReference type="NCBIfam" id="TIGR00229">
    <property type="entry name" value="sensory_box"/>
    <property type="match status" value="1"/>
</dbReference>
<feature type="modified residue" description="4-aspartylphosphate" evidence="8">
    <location>
        <position position="825"/>
    </location>
</feature>
<feature type="domain" description="Histidine kinase" evidence="11">
    <location>
        <begin position="513"/>
        <end position="746"/>
    </location>
</feature>
<protein>
    <recommendedName>
        <fullName evidence="3">histidine kinase</fullName>
        <ecNumber evidence="3">2.7.13.3</ecNumber>
    </recommendedName>
</protein>
<dbReference type="InterPro" id="IPR001610">
    <property type="entry name" value="PAC"/>
</dbReference>